<dbReference type="RefSeq" id="WP_054748853.1">
    <property type="nucleotide sequence ID" value="NZ_BKAM01000036.1"/>
</dbReference>
<dbReference type="EMBL" id="BKAM01000036">
    <property type="protein sequence ID" value="GEP72849.1"/>
    <property type="molecule type" value="Genomic_DNA"/>
</dbReference>
<evidence type="ECO:0000313" key="1">
    <source>
        <dbReference type="EMBL" id="GEP72849.1"/>
    </source>
</evidence>
<name>A0A512PNT1_9LACO</name>
<dbReference type="Gene3D" id="1.10.10.10">
    <property type="entry name" value="Winged helix-like DNA-binding domain superfamily/Winged helix DNA-binding domain"/>
    <property type="match status" value="1"/>
</dbReference>
<dbReference type="InterPro" id="IPR036390">
    <property type="entry name" value="WH_DNA-bd_sf"/>
</dbReference>
<dbReference type="InterPro" id="IPR036388">
    <property type="entry name" value="WH-like_DNA-bd_sf"/>
</dbReference>
<sequence length="101" mass="11419">MKLILPNQNYTAKSISDTKHNQEATDISLGEIIIVGNEEGAIIKYLKNKTTISRPQVEKLLSVKTSQARRYLKSLIRKQLIESIGSGPQTRYQLAHRISIK</sequence>
<reference evidence="1 2" key="1">
    <citation type="submission" date="2019-07" db="EMBL/GenBank/DDBJ databases">
        <title>Whole genome shotgun sequence of Lactobacillus rapi NBRC 109618.</title>
        <authorList>
            <person name="Hosoyama A."/>
            <person name="Uohara A."/>
            <person name="Ohji S."/>
            <person name="Ichikawa N."/>
        </authorList>
    </citation>
    <scope>NUCLEOTIDE SEQUENCE [LARGE SCALE GENOMIC DNA]</scope>
    <source>
        <strain evidence="1 2">NBRC 109618</strain>
    </source>
</reference>
<evidence type="ECO:0000313" key="2">
    <source>
        <dbReference type="Proteomes" id="UP000321569"/>
    </source>
</evidence>
<dbReference type="STRING" id="1423795.FD12_GL000088"/>
<proteinExistence type="predicted"/>
<dbReference type="SUPFAM" id="SSF46785">
    <property type="entry name" value="Winged helix' DNA-binding domain"/>
    <property type="match status" value="1"/>
</dbReference>
<comment type="caution">
    <text evidence="1">The sequence shown here is derived from an EMBL/GenBank/DDBJ whole genome shotgun (WGS) entry which is preliminary data.</text>
</comment>
<dbReference type="Proteomes" id="UP000321569">
    <property type="component" value="Unassembled WGS sequence"/>
</dbReference>
<accession>A0A512PNT1</accession>
<dbReference type="AlphaFoldDB" id="A0A512PNT1"/>
<gene>
    <name evidence="1" type="ORF">LRA02_17170</name>
</gene>
<organism evidence="1 2">
    <name type="scientific">Lentilactobacillus rapi</name>
    <dbReference type="NCBI Taxonomy" id="481723"/>
    <lineage>
        <taxon>Bacteria</taxon>
        <taxon>Bacillati</taxon>
        <taxon>Bacillota</taxon>
        <taxon>Bacilli</taxon>
        <taxon>Lactobacillales</taxon>
        <taxon>Lactobacillaceae</taxon>
        <taxon>Lentilactobacillus</taxon>
    </lineage>
</organism>
<protein>
    <submittedName>
        <fullName evidence="1">Uncharacterized protein</fullName>
    </submittedName>
</protein>